<keyword evidence="8" id="KW-1185">Reference proteome</keyword>
<organism evidence="7 8">
    <name type="scientific">Legionella nautarum</name>
    <dbReference type="NCBI Taxonomy" id="45070"/>
    <lineage>
        <taxon>Bacteria</taxon>
        <taxon>Pseudomonadati</taxon>
        <taxon>Pseudomonadota</taxon>
        <taxon>Gammaproteobacteria</taxon>
        <taxon>Legionellales</taxon>
        <taxon>Legionellaceae</taxon>
        <taxon>Legionella</taxon>
    </lineage>
</organism>
<comment type="subcellular location">
    <subcellularLocation>
        <location evidence="1">Membrane</location>
        <topology evidence="1">Multi-pass membrane protein</topology>
    </subcellularLocation>
</comment>
<evidence type="ECO:0000313" key="7">
    <source>
        <dbReference type="EMBL" id="KTD32198.1"/>
    </source>
</evidence>
<dbReference type="AlphaFoldDB" id="A0A0W0WJH7"/>
<dbReference type="Proteomes" id="UP000054725">
    <property type="component" value="Unassembled WGS sequence"/>
</dbReference>
<evidence type="ECO:0000256" key="3">
    <source>
        <dbReference type="ARBA" id="ARBA00022989"/>
    </source>
</evidence>
<feature type="region of interest" description="Disordered" evidence="5">
    <location>
        <begin position="302"/>
        <end position="347"/>
    </location>
</feature>
<dbReference type="RefSeq" id="WP_058506085.1">
    <property type="nucleotide sequence ID" value="NZ_CAAAIF010000015.1"/>
</dbReference>
<evidence type="ECO:0000256" key="1">
    <source>
        <dbReference type="ARBA" id="ARBA00004141"/>
    </source>
</evidence>
<dbReference type="EMBL" id="LNYO01000027">
    <property type="protein sequence ID" value="KTD32198.1"/>
    <property type="molecule type" value="Genomic_DNA"/>
</dbReference>
<feature type="transmembrane region" description="Helical" evidence="6">
    <location>
        <begin position="37"/>
        <end position="56"/>
    </location>
</feature>
<dbReference type="InterPro" id="IPR007688">
    <property type="entry name" value="Conjugal_tfr_TrbL/VirB6"/>
</dbReference>
<dbReference type="GO" id="GO:0016020">
    <property type="term" value="C:membrane"/>
    <property type="evidence" value="ECO:0007669"/>
    <property type="project" value="UniProtKB-SubCell"/>
</dbReference>
<evidence type="ECO:0000256" key="4">
    <source>
        <dbReference type="ARBA" id="ARBA00023136"/>
    </source>
</evidence>
<evidence type="ECO:0000256" key="6">
    <source>
        <dbReference type="SAM" id="Phobius"/>
    </source>
</evidence>
<sequence length="347" mass="38145">MDFKVAPETFVDDIIRIIDGLTAEFIKTGFNTIANHWLSSGLLDSILTLYVLYFLYQAKFYNTPLADATRHLVKVVFVFILSTNWSVFYILIYNVATNGPLQIIKLLLQGQGNTLPDGSLNDTFITGIKQAMGLLANMPISFKGVVCSVFAAFFLILATFLFTLIALAIIIISKFYLAVYLALAPYFLVMFLFNGTQGLSESWVRACLSNALIPIFVGCVLLLTTVLAQSCMNTASFTGGKSPDFIGIILYFATALISAYLIKVTPEKAAALTSSLAIASAGQMANYGKKLSSSLSQAGSSLKKGGSAAKEAYSTRQNRLLEETRQRSEQRRQQLEEQRERRARAGY</sequence>
<feature type="transmembrane region" description="Helical" evidence="6">
    <location>
        <begin position="177"/>
        <end position="195"/>
    </location>
</feature>
<keyword evidence="3 6" id="KW-1133">Transmembrane helix</keyword>
<feature type="transmembrane region" description="Helical" evidence="6">
    <location>
        <begin position="245"/>
        <end position="262"/>
    </location>
</feature>
<dbReference type="PATRIC" id="fig|45070.6.peg.3283"/>
<feature type="compositionally biased region" description="Basic and acidic residues" evidence="5">
    <location>
        <begin position="319"/>
        <end position="340"/>
    </location>
</feature>
<dbReference type="STRING" id="45070.Lnau_3109"/>
<feature type="transmembrane region" description="Helical" evidence="6">
    <location>
        <begin position="76"/>
        <end position="96"/>
    </location>
</feature>
<dbReference type="GO" id="GO:0030255">
    <property type="term" value="P:protein secretion by the type IV secretion system"/>
    <property type="evidence" value="ECO:0007669"/>
    <property type="project" value="InterPro"/>
</dbReference>
<reference evidence="7 8" key="1">
    <citation type="submission" date="2015-11" db="EMBL/GenBank/DDBJ databases">
        <title>Genomic analysis of 38 Legionella species identifies large and diverse effector repertoires.</title>
        <authorList>
            <person name="Burstein D."/>
            <person name="Amaro F."/>
            <person name="Zusman T."/>
            <person name="Lifshitz Z."/>
            <person name="Cohen O."/>
            <person name="Gilbert J.A."/>
            <person name="Pupko T."/>
            <person name="Shuman H.A."/>
            <person name="Segal G."/>
        </authorList>
    </citation>
    <scope>NUCLEOTIDE SEQUENCE [LARGE SCALE GENOMIC DNA]</scope>
    <source>
        <strain evidence="7 8">ATCC 49506</strain>
    </source>
</reference>
<keyword evidence="4 6" id="KW-0472">Membrane</keyword>
<evidence type="ECO:0000256" key="5">
    <source>
        <dbReference type="SAM" id="MobiDB-lite"/>
    </source>
</evidence>
<evidence type="ECO:0000313" key="8">
    <source>
        <dbReference type="Proteomes" id="UP000054725"/>
    </source>
</evidence>
<protein>
    <submittedName>
        <fullName evidence="7">Vir protein</fullName>
    </submittedName>
</protein>
<name>A0A0W0WJH7_9GAMM</name>
<proteinExistence type="predicted"/>
<feature type="transmembrane region" description="Helical" evidence="6">
    <location>
        <begin position="145"/>
        <end position="171"/>
    </location>
</feature>
<dbReference type="Pfam" id="PF04610">
    <property type="entry name" value="TrbL"/>
    <property type="match status" value="1"/>
</dbReference>
<feature type="transmembrane region" description="Helical" evidence="6">
    <location>
        <begin position="207"/>
        <end position="225"/>
    </location>
</feature>
<dbReference type="OrthoDB" id="5634624at2"/>
<gene>
    <name evidence="7" type="primary">lvhB_3</name>
    <name evidence="7" type="ORF">Lnau_3109</name>
</gene>
<accession>A0A0W0WJH7</accession>
<comment type="caution">
    <text evidence="7">The sequence shown here is derived from an EMBL/GenBank/DDBJ whole genome shotgun (WGS) entry which is preliminary data.</text>
</comment>
<evidence type="ECO:0000256" key="2">
    <source>
        <dbReference type="ARBA" id="ARBA00022692"/>
    </source>
</evidence>
<keyword evidence="2 6" id="KW-0812">Transmembrane</keyword>